<dbReference type="EMBL" id="JAIWYP010000006">
    <property type="protein sequence ID" value="KAH3814930.1"/>
    <property type="molecule type" value="Genomic_DNA"/>
</dbReference>
<reference evidence="1" key="1">
    <citation type="journal article" date="2019" name="bioRxiv">
        <title>The Genome of the Zebra Mussel, Dreissena polymorpha: A Resource for Invasive Species Research.</title>
        <authorList>
            <person name="McCartney M.A."/>
            <person name="Auch B."/>
            <person name="Kono T."/>
            <person name="Mallez S."/>
            <person name="Zhang Y."/>
            <person name="Obille A."/>
            <person name="Becker A."/>
            <person name="Abrahante J.E."/>
            <person name="Garbe J."/>
            <person name="Badalamenti J.P."/>
            <person name="Herman A."/>
            <person name="Mangelson H."/>
            <person name="Liachko I."/>
            <person name="Sullivan S."/>
            <person name="Sone E.D."/>
            <person name="Koren S."/>
            <person name="Silverstein K.A.T."/>
            <person name="Beckman K.B."/>
            <person name="Gohl D.M."/>
        </authorList>
    </citation>
    <scope>NUCLEOTIDE SEQUENCE</scope>
    <source>
        <strain evidence="1">Duluth1</strain>
        <tissue evidence="1">Whole animal</tissue>
    </source>
</reference>
<comment type="caution">
    <text evidence="1">The sequence shown here is derived from an EMBL/GenBank/DDBJ whole genome shotgun (WGS) entry which is preliminary data.</text>
</comment>
<protein>
    <submittedName>
        <fullName evidence="1">Uncharacterized protein</fullName>
    </submittedName>
</protein>
<keyword evidence="2" id="KW-1185">Reference proteome</keyword>
<reference evidence="1" key="2">
    <citation type="submission" date="2020-11" db="EMBL/GenBank/DDBJ databases">
        <authorList>
            <person name="McCartney M.A."/>
            <person name="Auch B."/>
            <person name="Kono T."/>
            <person name="Mallez S."/>
            <person name="Becker A."/>
            <person name="Gohl D.M."/>
            <person name="Silverstein K.A.T."/>
            <person name="Koren S."/>
            <person name="Bechman K.B."/>
            <person name="Herman A."/>
            <person name="Abrahante J.E."/>
            <person name="Garbe J."/>
        </authorList>
    </citation>
    <scope>NUCLEOTIDE SEQUENCE</scope>
    <source>
        <strain evidence="1">Duluth1</strain>
        <tissue evidence="1">Whole animal</tissue>
    </source>
</reference>
<proteinExistence type="predicted"/>
<dbReference type="Proteomes" id="UP000828390">
    <property type="component" value="Unassembled WGS sequence"/>
</dbReference>
<organism evidence="1 2">
    <name type="scientific">Dreissena polymorpha</name>
    <name type="common">Zebra mussel</name>
    <name type="synonym">Mytilus polymorpha</name>
    <dbReference type="NCBI Taxonomy" id="45954"/>
    <lineage>
        <taxon>Eukaryota</taxon>
        <taxon>Metazoa</taxon>
        <taxon>Spiralia</taxon>
        <taxon>Lophotrochozoa</taxon>
        <taxon>Mollusca</taxon>
        <taxon>Bivalvia</taxon>
        <taxon>Autobranchia</taxon>
        <taxon>Heteroconchia</taxon>
        <taxon>Euheterodonta</taxon>
        <taxon>Imparidentia</taxon>
        <taxon>Neoheterodontei</taxon>
        <taxon>Myida</taxon>
        <taxon>Dreissenoidea</taxon>
        <taxon>Dreissenidae</taxon>
        <taxon>Dreissena</taxon>
    </lineage>
</organism>
<evidence type="ECO:0000313" key="1">
    <source>
        <dbReference type="EMBL" id="KAH3814930.1"/>
    </source>
</evidence>
<name>A0A9D4GD53_DREPO</name>
<accession>A0A9D4GD53</accession>
<evidence type="ECO:0000313" key="2">
    <source>
        <dbReference type="Proteomes" id="UP000828390"/>
    </source>
</evidence>
<sequence>MEINKEKSKIIVKITNDSSADIAININKQAFPRIILVPLRSDAAAMARLSKLWTNILLSLSDMNGLYKPLVVSITMNGCETLALHVDTKRRIQAFEHRFLRIFIHRAQYYRSEQQQLLTHHQPSL</sequence>
<dbReference type="AlphaFoldDB" id="A0A9D4GD53"/>
<gene>
    <name evidence="1" type="ORF">DPMN_143448</name>
</gene>